<dbReference type="InterPro" id="IPR039532">
    <property type="entry name" value="TetR_C_Firmicutes"/>
</dbReference>
<dbReference type="AlphaFoldDB" id="A0A916QHQ6"/>
<dbReference type="Pfam" id="PF14278">
    <property type="entry name" value="TetR_C_8"/>
    <property type="match status" value="1"/>
</dbReference>
<evidence type="ECO:0000259" key="1">
    <source>
        <dbReference type="Pfam" id="PF14278"/>
    </source>
</evidence>
<comment type="caution">
    <text evidence="2">The sequence shown here is derived from an EMBL/GenBank/DDBJ whole genome shotgun (WGS) entry which is preliminary data.</text>
</comment>
<dbReference type="EMBL" id="BMAY01000002">
    <property type="protein sequence ID" value="GFZ26468.1"/>
    <property type="molecule type" value="Genomic_DNA"/>
</dbReference>
<reference evidence="2" key="1">
    <citation type="submission" date="2020-08" db="EMBL/GenBank/DDBJ databases">
        <title>Taxonomic study for Lactobacillus species isolated from hardwood bark.</title>
        <authorList>
            <person name="Tohno M."/>
            <person name="Tanizawa Y."/>
        </authorList>
    </citation>
    <scope>NUCLEOTIDE SEQUENCE</scope>
    <source>
        <strain evidence="2">B40</strain>
    </source>
</reference>
<name>A0A916QHQ6_9LACO</name>
<dbReference type="Proteomes" id="UP000677218">
    <property type="component" value="Unassembled WGS sequence"/>
</dbReference>
<accession>A0A916QHQ6</accession>
<sequence length="196" mass="23214">MYHIKEDKRAKRSAEELYQGLSRLLKKGYNMENISISQLTNEAQVGRSTFYRNFDELIDILTWKSDDSFSDVLKRYIDLPHNPEKMEYLGFVRFIFNYWYNNSEVFEILISINRVDIIYKSFNRASPMVVEYMQEKGYYNDEISPVERSYFLSMRISILIGTLSAWISGGKKEDPDEIVAILGKEILDYKKMKVLF</sequence>
<dbReference type="SUPFAM" id="SSF46689">
    <property type="entry name" value="Homeodomain-like"/>
    <property type="match status" value="1"/>
</dbReference>
<dbReference type="Gene3D" id="1.10.357.10">
    <property type="entry name" value="Tetracycline Repressor, domain 2"/>
    <property type="match status" value="1"/>
</dbReference>
<protein>
    <submittedName>
        <fullName evidence="2">AcrR family transcriptional regulator</fullName>
    </submittedName>
</protein>
<feature type="domain" description="Transcriptional regulator TetR C-terminal Firmicutes type" evidence="1">
    <location>
        <begin position="91"/>
        <end position="183"/>
    </location>
</feature>
<organism evidence="2 3">
    <name type="scientific">Lactobacillus corticis</name>
    <dbReference type="NCBI Taxonomy" id="2201249"/>
    <lineage>
        <taxon>Bacteria</taxon>
        <taxon>Bacillati</taxon>
        <taxon>Bacillota</taxon>
        <taxon>Bacilli</taxon>
        <taxon>Lactobacillales</taxon>
        <taxon>Lactobacillaceae</taxon>
        <taxon>Lactobacillus</taxon>
    </lineage>
</organism>
<evidence type="ECO:0000313" key="3">
    <source>
        <dbReference type="Proteomes" id="UP000677218"/>
    </source>
</evidence>
<dbReference type="PANTHER" id="PTHR43479:SF7">
    <property type="entry name" value="TETR-FAMILY TRANSCRIPTIONAL REGULATOR"/>
    <property type="match status" value="1"/>
</dbReference>
<dbReference type="InterPro" id="IPR009057">
    <property type="entry name" value="Homeodomain-like_sf"/>
</dbReference>
<proteinExistence type="predicted"/>
<keyword evidence="3" id="KW-1185">Reference proteome</keyword>
<dbReference type="InterPro" id="IPR050624">
    <property type="entry name" value="HTH-type_Tx_Regulator"/>
</dbReference>
<gene>
    <name evidence="2" type="ORF">LCB40_03480</name>
</gene>
<dbReference type="PANTHER" id="PTHR43479">
    <property type="entry name" value="ACREF/ENVCD OPERON REPRESSOR-RELATED"/>
    <property type="match status" value="1"/>
</dbReference>
<evidence type="ECO:0000313" key="2">
    <source>
        <dbReference type="EMBL" id="GFZ26468.1"/>
    </source>
</evidence>